<accession>A0A2P2NPG2</accession>
<organism evidence="1">
    <name type="scientific">Rhizophora mucronata</name>
    <name type="common">Asiatic mangrove</name>
    <dbReference type="NCBI Taxonomy" id="61149"/>
    <lineage>
        <taxon>Eukaryota</taxon>
        <taxon>Viridiplantae</taxon>
        <taxon>Streptophyta</taxon>
        <taxon>Embryophyta</taxon>
        <taxon>Tracheophyta</taxon>
        <taxon>Spermatophyta</taxon>
        <taxon>Magnoliopsida</taxon>
        <taxon>eudicotyledons</taxon>
        <taxon>Gunneridae</taxon>
        <taxon>Pentapetalae</taxon>
        <taxon>rosids</taxon>
        <taxon>fabids</taxon>
        <taxon>Malpighiales</taxon>
        <taxon>Rhizophoraceae</taxon>
        <taxon>Rhizophora</taxon>
    </lineage>
</organism>
<sequence length="22" mass="2528">MDAVAATLYQFNFLFFCVLVSQ</sequence>
<protein>
    <submittedName>
        <fullName evidence="1">Uncharacterized protein</fullName>
    </submittedName>
</protein>
<name>A0A2P2NPG2_RHIMU</name>
<evidence type="ECO:0000313" key="1">
    <source>
        <dbReference type="EMBL" id="MBX44389.1"/>
    </source>
</evidence>
<dbReference type="AlphaFoldDB" id="A0A2P2NPG2"/>
<reference evidence="1" key="1">
    <citation type="submission" date="2018-02" db="EMBL/GenBank/DDBJ databases">
        <title>Rhizophora mucronata_Transcriptome.</title>
        <authorList>
            <person name="Meera S.P."/>
            <person name="Sreeshan A."/>
            <person name="Augustine A."/>
        </authorList>
    </citation>
    <scope>NUCLEOTIDE SEQUENCE</scope>
    <source>
        <tissue evidence="1">Leaf</tissue>
    </source>
</reference>
<dbReference type="EMBL" id="GGEC01063905">
    <property type="protein sequence ID" value="MBX44389.1"/>
    <property type="molecule type" value="Transcribed_RNA"/>
</dbReference>
<proteinExistence type="predicted"/>